<keyword evidence="2 5" id="KW-1133">Transmembrane helix</keyword>
<protein>
    <recommendedName>
        <fullName evidence="6">Cadherin Y-type LIR-motif domain-containing protein</fullName>
    </recommendedName>
</protein>
<feature type="transmembrane region" description="Helical" evidence="5">
    <location>
        <begin position="90"/>
        <end position="111"/>
    </location>
</feature>
<dbReference type="AlphaFoldDB" id="A0A3R7PAK8"/>
<dbReference type="EMBL" id="QCYY01003101">
    <property type="protein sequence ID" value="ROT65315.1"/>
    <property type="molecule type" value="Genomic_DNA"/>
</dbReference>
<evidence type="ECO:0000256" key="1">
    <source>
        <dbReference type="ARBA" id="ARBA00022692"/>
    </source>
</evidence>
<reference evidence="7 8" key="2">
    <citation type="submission" date="2019-01" db="EMBL/GenBank/DDBJ databases">
        <title>The decoding of complex shrimp genome reveals the adaptation for benthos swimmer, frequently molting mechanism and breeding impact on genome.</title>
        <authorList>
            <person name="Sun Y."/>
            <person name="Gao Y."/>
            <person name="Yu Y."/>
        </authorList>
    </citation>
    <scope>NUCLEOTIDE SEQUENCE [LARGE SCALE GENOMIC DNA]</scope>
    <source>
        <tissue evidence="7">Muscle</tissue>
    </source>
</reference>
<evidence type="ECO:0000256" key="2">
    <source>
        <dbReference type="ARBA" id="ARBA00022989"/>
    </source>
</evidence>
<feature type="compositionally biased region" description="Basic and acidic residues" evidence="4">
    <location>
        <begin position="1"/>
        <end position="10"/>
    </location>
</feature>
<evidence type="ECO:0000313" key="8">
    <source>
        <dbReference type="Proteomes" id="UP000283509"/>
    </source>
</evidence>
<feature type="compositionally biased region" description="Basic and acidic residues" evidence="4">
    <location>
        <begin position="17"/>
        <end position="26"/>
    </location>
</feature>
<keyword evidence="1 5" id="KW-0812">Transmembrane</keyword>
<feature type="region of interest" description="Disordered" evidence="4">
    <location>
        <begin position="258"/>
        <end position="291"/>
    </location>
</feature>
<dbReference type="GO" id="GO:0007156">
    <property type="term" value="P:homophilic cell adhesion via plasma membrane adhesion molecules"/>
    <property type="evidence" value="ECO:0007669"/>
    <property type="project" value="InterPro"/>
</dbReference>
<evidence type="ECO:0000256" key="4">
    <source>
        <dbReference type="SAM" id="MobiDB-lite"/>
    </source>
</evidence>
<reference evidence="7 8" key="1">
    <citation type="submission" date="2018-04" db="EMBL/GenBank/DDBJ databases">
        <authorList>
            <person name="Zhang X."/>
            <person name="Yuan J."/>
            <person name="Li F."/>
            <person name="Xiang J."/>
        </authorList>
    </citation>
    <scope>NUCLEOTIDE SEQUENCE [LARGE SCALE GENOMIC DNA]</scope>
    <source>
        <tissue evidence="7">Muscle</tissue>
    </source>
</reference>
<dbReference type="Pfam" id="PF01049">
    <property type="entry name" value="CADH_Y-type_LIR"/>
    <property type="match status" value="1"/>
</dbReference>
<name>A0A3R7PAK8_PENVA</name>
<comment type="caution">
    <text evidence="7">The sequence shown here is derived from an EMBL/GenBank/DDBJ whole genome shotgun (WGS) entry which is preliminary data.</text>
</comment>
<feature type="domain" description="Cadherin Y-type LIR-motif" evidence="6">
    <location>
        <begin position="204"/>
        <end position="234"/>
    </location>
</feature>
<sequence>MKEKKREWMKNGKRNGRGREEKDERGGGTILTIILPLPFPSPSQPTQRSQAAPEKSPDPVAINTHFGLISGDNCEGAAISAPSLSLSVGALVTVVVFAVLLFAVVLAAYLVHRRRRQKRSLSKKASAESSFVEKTTQDDSLHDGEHDFSADVIELHLAKDLRFAGERSKNGNEKIAGVDVLRHDGPPTKGGEGGAEGGCGCPHLPSLDDLRNYAYEGEGSSPGSLSSCCSGGDGGGEARLLGGFQDVATLLSCLGGQPEGGSPSHTGAALAQPGKKAPAPSSFGEAAKGVSGGSPSAPQLLFAAKKADKGGAGEAIAKKSMSISMSKADTLEIGLHSGGAEAELLYQPAAVASKCHSLPRLRVPTIFVNNLHGDPADAKGRETFHSSLKRNKAPSGVETALGIRGSPPGCYCAQIPPPAGFEESPSGGRSTARSACRACVTVALQSEERLSAYGIPRRSLSASTVRHAADKGAAVCPCKVSAVSGHSDYTGGQSCQMRAASEKLGGGRG</sequence>
<evidence type="ECO:0000256" key="3">
    <source>
        <dbReference type="RuleBase" id="RU004357"/>
    </source>
</evidence>
<dbReference type="InterPro" id="IPR000233">
    <property type="entry name" value="Cadherin_Y-type_LIR"/>
</dbReference>
<evidence type="ECO:0000313" key="7">
    <source>
        <dbReference type="EMBL" id="ROT65315.1"/>
    </source>
</evidence>
<feature type="region of interest" description="Disordered" evidence="4">
    <location>
        <begin position="122"/>
        <end position="143"/>
    </location>
</feature>
<gene>
    <name evidence="7" type="ORF">C7M84_016714</name>
</gene>
<accession>A0A3R7PAK8</accession>
<keyword evidence="5" id="KW-0472">Membrane</keyword>
<comment type="function">
    <text evidence="3">Cadherins are calcium-dependent cell adhesion proteins.</text>
</comment>
<evidence type="ECO:0000259" key="6">
    <source>
        <dbReference type="Pfam" id="PF01049"/>
    </source>
</evidence>
<dbReference type="Proteomes" id="UP000283509">
    <property type="component" value="Unassembled WGS sequence"/>
</dbReference>
<dbReference type="GO" id="GO:0005509">
    <property type="term" value="F:calcium ion binding"/>
    <property type="evidence" value="ECO:0007669"/>
    <property type="project" value="InterPro"/>
</dbReference>
<organism evidence="7 8">
    <name type="scientific">Penaeus vannamei</name>
    <name type="common">Whiteleg shrimp</name>
    <name type="synonym">Litopenaeus vannamei</name>
    <dbReference type="NCBI Taxonomy" id="6689"/>
    <lineage>
        <taxon>Eukaryota</taxon>
        <taxon>Metazoa</taxon>
        <taxon>Ecdysozoa</taxon>
        <taxon>Arthropoda</taxon>
        <taxon>Crustacea</taxon>
        <taxon>Multicrustacea</taxon>
        <taxon>Malacostraca</taxon>
        <taxon>Eumalacostraca</taxon>
        <taxon>Eucarida</taxon>
        <taxon>Decapoda</taxon>
        <taxon>Dendrobranchiata</taxon>
        <taxon>Penaeoidea</taxon>
        <taxon>Penaeidae</taxon>
        <taxon>Penaeus</taxon>
    </lineage>
</organism>
<evidence type="ECO:0000256" key="5">
    <source>
        <dbReference type="SAM" id="Phobius"/>
    </source>
</evidence>
<dbReference type="InterPro" id="IPR027397">
    <property type="entry name" value="Catenin-bd_sf"/>
</dbReference>
<keyword evidence="8" id="KW-1185">Reference proteome</keyword>
<proteinExistence type="predicted"/>
<feature type="region of interest" description="Disordered" evidence="4">
    <location>
        <begin position="1"/>
        <end position="57"/>
    </location>
</feature>
<dbReference type="Gene3D" id="4.10.900.10">
    <property type="entry name" value="TCF3-CBD (Catenin binding domain)"/>
    <property type="match status" value="1"/>
</dbReference>
<dbReference type="GO" id="GO:0009887">
    <property type="term" value="P:animal organ morphogenesis"/>
    <property type="evidence" value="ECO:0007669"/>
    <property type="project" value="UniProtKB-ARBA"/>
</dbReference>